<dbReference type="PROSITE" id="PS51257">
    <property type="entry name" value="PROKAR_LIPOPROTEIN"/>
    <property type="match status" value="1"/>
</dbReference>
<comment type="caution">
    <text evidence="3">The sequence shown here is derived from an EMBL/GenBank/DDBJ whole genome shotgun (WGS) entry which is preliminary data.</text>
</comment>
<keyword evidence="4" id="KW-1185">Reference proteome</keyword>
<feature type="region of interest" description="Disordered" evidence="1">
    <location>
        <begin position="28"/>
        <end position="56"/>
    </location>
</feature>
<evidence type="ECO:0000256" key="1">
    <source>
        <dbReference type="SAM" id="MobiDB-lite"/>
    </source>
</evidence>
<keyword evidence="2" id="KW-0732">Signal</keyword>
<sequence>MKLRKYIAIFVAVSLLGLVGCSSNDEATGEKNNIAKANTKSETTKEDNDQNRSETEDLYGIEIKPTYNKEKLNQSGQVDSIKYKITDIQVSKGKVSDEVRAKELEVEKDKEFTVVTLFAVFENKTDRIVTYYPSSSTLVAKTDGGETDKADFANLIDEELDEDYVAKDKKEGSFFFILKNTNVEDLNSVDLSLDVPLQSYVDQPVISINTK</sequence>
<name>A0ABS4E8E2_9FIRM</name>
<protein>
    <recommendedName>
        <fullName evidence="5">DUF4352 domain-containing protein</fullName>
    </recommendedName>
</protein>
<gene>
    <name evidence="3" type="ORF">J2Z43_000606</name>
</gene>
<dbReference type="EMBL" id="JAGGJX010000001">
    <property type="protein sequence ID" value="MBP1854216.1"/>
    <property type="molecule type" value="Genomic_DNA"/>
</dbReference>
<feature type="chain" id="PRO_5047447796" description="DUF4352 domain-containing protein" evidence="2">
    <location>
        <begin position="28"/>
        <end position="211"/>
    </location>
</feature>
<evidence type="ECO:0000313" key="3">
    <source>
        <dbReference type="EMBL" id="MBP1854216.1"/>
    </source>
</evidence>
<accession>A0ABS4E8E2</accession>
<evidence type="ECO:0000256" key="2">
    <source>
        <dbReference type="SAM" id="SignalP"/>
    </source>
</evidence>
<dbReference type="RefSeq" id="WP_209455769.1">
    <property type="nucleotide sequence ID" value="NZ_BAAACS010000017.1"/>
</dbReference>
<evidence type="ECO:0000313" key="4">
    <source>
        <dbReference type="Proteomes" id="UP000767291"/>
    </source>
</evidence>
<proteinExistence type="predicted"/>
<evidence type="ECO:0008006" key="5">
    <source>
        <dbReference type="Google" id="ProtNLM"/>
    </source>
</evidence>
<feature type="signal peptide" evidence="2">
    <location>
        <begin position="1"/>
        <end position="27"/>
    </location>
</feature>
<reference evidence="3 4" key="1">
    <citation type="submission" date="2021-03" db="EMBL/GenBank/DDBJ databases">
        <title>Genomic Encyclopedia of Type Strains, Phase IV (KMG-IV): sequencing the most valuable type-strain genomes for metagenomic binning, comparative biology and taxonomic classification.</title>
        <authorList>
            <person name="Goeker M."/>
        </authorList>
    </citation>
    <scope>NUCLEOTIDE SEQUENCE [LARGE SCALE GENOMIC DNA]</scope>
    <source>
        <strain evidence="3 4">DSM 1289</strain>
    </source>
</reference>
<organism evidence="3 4">
    <name type="scientific">Metaclostridioides mangenotii</name>
    <dbReference type="NCBI Taxonomy" id="1540"/>
    <lineage>
        <taxon>Bacteria</taxon>
        <taxon>Bacillati</taxon>
        <taxon>Bacillota</taxon>
        <taxon>Clostridia</taxon>
        <taxon>Peptostreptococcales</taxon>
        <taxon>Peptostreptococcaceae</taxon>
        <taxon>Metaclostridioides</taxon>
    </lineage>
</organism>
<feature type="compositionally biased region" description="Basic and acidic residues" evidence="1">
    <location>
        <begin position="42"/>
        <end position="55"/>
    </location>
</feature>
<dbReference type="Proteomes" id="UP000767291">
    <property type="component" value="Unassembled WGS sequence"/>
</dbReference>